<dbReference type="SUPFAM" id="SSF48452">
    <property type="entry name" value="TPR-like"/>
    <property type="match status" value="1"/>
</dbReference>
<accession>A0ABZ2YLL1</accession>
<feature type="signal peptide" evidence="1">
    <location>
        <begin position="1"/>
        <end position="20"/>
    </location>
</feature>
<dbReference type="EMBL" id="CP149822">
    <property type="protein sequence ID" value="WZN40177.1"/>
    <property type="molecule type" value="Genomic_DNA"/>
</dbReference>
<keyword evidence="1" id="KW-0732">Signal</keyword>
<dbReference type="Pfam" id="PF12771">
    <property type="entry name" value="SusD-like_2"/>
    <property type="match status" value="2"/>
</dbReference>
<protein>
    <submittedName>
        <fullName evidence="2">SusD/RagB family nutrient-binding outer membrane lipoprotein</fullName>
    </submittedName>
</protein>
<proteinExistence type="predicted"/>
<organism evidence="2 3">
    <name type="scientific">Chitinophaga pollutisoli</name>
    <dbReference type="NCBI Taxonomy" id="3133966"/>
    <lineage>
        <taxon>Bacteria</taxon>
        <taxon>Pseudomonadati</taxon>
        <taxon>Bacteroidota</taxon>
        <taxon>Chitinophagia</taxon>
        <taxon>Chitinophagales</taxon>
        <taxon>Chitinophagaceae</taxon>
        <taxon>Chitinophaga</taxon>
    </lineage>
</organism>
<dbReference type="Gene3D" id="1.25.40.390">
    <property type="match status" value="1"/>
</dbReference>
<dbReference type="InterPro" id="IPR011990">
    <property type="entry name" value="TPR-like_helical_dom_sf"/>
</dbReference>
<feature type="chain" id="PRO_5045899543" evidence="1">
    <location>
        <begin position="21"/>
        <end position="566"/>
    </location>
</feature>
<dbReference type="PROSITE" id="PS51257">
    <property type="entry name" value="PROKAR_LIPOPROTEIN"/>
    <property type="match status" value="1"/>
</dbReference>
<evidence type="ECO:0000313" key="2">
    <source>
        <dbReference type="EMBL" id="WZN40177.1"/>
    </source>
</evidence>
<reference evidence="3" key="1">
    <citation type="submission" date="2024-03" db="EMBL/GenBank/DDBJ databases">
        <title>Chitinophaga horti sp. nov., isolated from garden soil.</title>
        <authorList>
            <person name="Lee D.S."/>
            <person name="Han D.M."/>
            <person name="Baek J.H."/>
            <person name="Choi D.G."/>
            <person name="Jeon J.H."/>
            <person name="Jeon C.O."/>
        </authorList>
    </citation>
    <scope>NUCLEOTIDE SEQUENCE [LARGE SCALE GENOMIC DNA]</scope>
    <source>
        <strain evidence="3">GPA1</strain>
    </source>
</reference>
<dbReference type="Proteomes" id="UP001485459">
    <property type="component" value="Chromosome"/>
</dbReference>
<dbReference type="RefSeq" id="WP_341835108.1">
    <property type="nucleotide sequence ID" value="NZ_CP149822.1"/>
</dbReference>
<name>A0ABZ2YLL1_9BACT</name>
<sequence>MNAMYKFGVGALALATFATACTRDFSELNTNPEIVQNMKPEQLITQSQKTMVDRDFEWFYDNYSYIMPWMQFTVAYPNGNPESIFNLVSNVNGWYSAFYTDFGRNLADIERQVAAMGGEERARYAHIAAIATVHKVWGAWRATDVNGSIPYSEALKARTEENFTPKYDTQADLYTQFDAQLKGAITALTTPAAGQVTFGTSDVFYGGDAAKWAKAANVLRLKIAMRLIKRDQEKTRAIVAEVLASPAGLFTGITEEWKFISGTNNFARGGNWAAQGFANRGGKAVIDYLYANNDPRLELFFKKNAFDQTAFNRLKAGGAFPASATWNPRQYVGMPASPDAAKAVENSRLFGVKSFQITENGNTVTVNYDTLSTYQNRLFDLAADGGAEARYTQPFASYAEMCFLISELAVRGLSTEDAQEWYVKGVKASVRSYEQMGKDAAIVDFAAIPEADIDAYLANPNVAFTGTTDVLLEKIGIQQYLNHFKQPWEAWASWKRLGYPKVGGILNREAFVTNGVVRETPRRWALPVPQQLNRPNWSAAVSEMMSGGEYGSAPEEITGRVWWDKK</sequence>
<evidence type="ECO:0000256" key="1">
    <source>
        <dbReference type="SAM" id="SignalP"/>
    </source>
</evidence>
<gene>
    <name evidence="2" type="ORF">WJU16_19600</name>
</gene>
<keyword evidence="2" id="KW-0449">Lipoprotein</keyword>
<evidence type="ECO:0000313" key="3">
    <source>
        <dbReference type="Proteomes" id="UP001485459"/>
    </source>
</evidence>
<dbReference type="InterPro" id="IPR041662">
    <property type="entry name" value="SusD-like_2"/>
</dbReference>
<keyword evidence="3" id="KW-1185">Reference proteome</keyword>